<feature type="compositionally biased region" description="Polar residues" evidence="2">
    <location>
        <begin position="194"/>
        <end position="211"/>
    </location>
</feature>
<feature type="coiled-coil region" evidence="1">
    <location>
        <begin position="18"/>
        <end position="97"/>
    </location>
</feature>
<feature type="compositionally biased region" description="Acidic residues" evidence="2">
    <location>
        <begin position="289"/>
        <end position="317"/>
    </location>
</feature>
<comment type="caution">
    <text evidence="3">The sequence shown here is derived from an EMBL/GenBank/DDBJ whole genome shotgun (WGS) entry which is preliminary data.</text>
</comment>
<gene>
    <name evidence="3" type="ORF">UCRPC4_g03677</name>
</gene>
<name>A0A0G2EG61_PHACM</name>
<keyword evidence="1" id="KW-0175">Coiled coil</keyword>
<reference evidence="3 4" key="2">
    <citation type="submission" date="2015-05" db="EMBL/GenBank/DDBJ databases">
        <authorList>
            <person name="Morales-Cruz A."/>
            <person name="Amrine K.C."/>
            <person name="Cantu D."/>
        </authorList>
    </citation>
    <scope>NUCLEOTIDE SEQUENCE [LARGE SCALE GENOMIC DNA]</scope>
    <source>
        <strain evidence="3">UCRPC4</strain>
    </source>
</reference>
<feature type="compositionally biased region" description="Polar residues" evidence="2">
    <location>
        <begin position="149"/>
        <end position="160"/>
    </location>
</feature>
<protein>
    <submittedName>
        <fullName evidence="3">Uncharacterized protein</fullName>
    </submittedName>
</protein>
<feature type="region of interest" description="Disordered" evidence="2">
    <location>
        <begin position="264"/>
        <end position="325"/>
    </location>
</feature>
<evidence type="ECO:0000256" key="2">
    <source>
        <dbReference type="SAM" id="MobiDB-lite"/>
    </source>
</evidence>
<evidence type="ECO:0000256" key="1">
    <source>
        <dbReference type="SAM" id="Coils"/>
    </source>
</evidence>
<organism evidence="3 4">
    <name type="scientific">Phaeomoniella chlamydospora</name>
    <name type="common">Phaeoacremonium chlamydosporum</name>
    <dbReference type="NCBI Taxonomy" id="158046"/>
    <lineage>
        <taxon>Eukaryota</taxon>
        <taxon>Fungi</taxon>
        <taxon>Dikarya</taxon>
        <taxon>Ascomycota</taxon>
        <taxon>Pezizomycotina</taxon>
        <taxon>Eurotiomycetes</taxon>
        <taxon>Chaetothyriomycetidae</taxon>
        <taxon>Phaeomoniellales</taxon>
        <taxon>Phaeomoniellaceae</taxon>
        <taxon>Phaeomoniella</taxon>
    </lineage>
</organism>
<dbReference type="AlphaFoldDB" id="A0A0G2EG61"/>
<dbReference type="EMBL" id="LCWF01000085">
    <property type="protein sequence ID" value="KKY21414.1"/>
    <property type="molecule type" value="Genomic_DNA"/>
</dbReference>
<keyword evidence="4" id="KW-1185">Reference proteome</keyword>
<evidence type="ECO:0000313" key="4">
    <source>
        <dbReference type="Proteomes" id="UP000053317"/>
    </source>
</evidence>
<evidence type="ECO:0000313" key="3">
    <source>
        <dbReference type="EMBL" id="KKY21414.1"/>
    </source>
</evidence>
<reference evidence="3 4" key="1">
    <citation type="submission" date="2015-05" db="EMBL/GenBank/DDBJ databases">
        <title>Distinctive expansion of gene families associated with plant cell wall degradation and secondary metabolism in the genomes of grapevine trunk pathogens.</title>
        <authorList>
            <person name="Lawrence D.P."/>
            <person name="Travadon R."/>
            <person name="Rolshausen P.E."/>
            <person name="Baumgartner K."/>
        </authorList>
    </citation>
    <scope>NUCLEOTIDE SEQUENCE [LARGE SCALE GENOMIC DNA]</scope>
    <source>
        <strain evidence="3">UCRPC4</strain>
    </source>
</reference>
<dbReference type="OrthoDB" id="4448936at2759"/>
<proteinExistence type="predicted"/>
<feature type="compositionally biased region" description="Low complexity" evidence="2">
    <location>
        <begin position="216"/>
        <end position="226"/>
    </location>
</feature>
<accession>A0A0G2EG61</accession>
<sequence length="325" mass="36453">MSKVGYLGSQNEGKAAEIEQLNKKITDLDSINSELTSAPENLQNQIIELEAREEILETRVKDLRTRNSTLTAHLHQVERQESRLRSSLQEAERTNLEDEVALEAMSAAVGGLEGWMDSFISEAQREASTAATRPKTRNEKMLDPKSRQSEISPYYTQPQRPTVRGRGRFRGLYDPQSQSLSPLSPPATPSSTQRPIGQQSPSHDWTVLNHTDTPESTRGSTTTSISRFHRPQHLQLPSPQILEFEEGIRSWVKGFRDVEESIRSRLRSRSGGTARNELQQEPGRIGQEELPETETESDVFDAGDGSVNDDSDIDEFGEFEHVPDG</sequence>
<feature type="region of interest" description="Disordered" evidence="2">
    <location>
        <begin position="126"/>
        <end position="228"/>
    </location>
</feature>
<feature type="compositionally biased region" description="Basic and acidic residues" evidence="2">
    <location>
        <begin position="136"/>
        <end position="148"/>
    </location>
</feature>
<dbReference type="Proteomes" id="UP000053317">
    <property type="component" value="Unassembled WGS sequence"/>
</dbReference>